<evidence type="ECO:0000313" key="4">
    <source>
        <dbReference type="Proteomes" id="UP000295404"/>
    </source>
</evidence>
<dbReference type="Gene3D" id="3.40.50.300">
    <property type="entry name" value="P-loop containing nucleotide triphosphate hydrolases"/>
    <property type="match status" value="1"/>
</dbReference>
<dbReference type="AlphaFoldDB" id="A0A285GAD9"/>
<gene>
    <name evidence="2" type="ORF">C7960_0797</name>
    <name evidence="1" type="ORF">SAMN06295989_1114</name>
</gene>
<organism evidence="1 3">
    <name type="scientific">Methanohalophilus euhalobius</name>
    <dbReference type="NCBI Taxonomy" id="51203"/>
    <lineage>
        <taxon>Archaea</taxon>
        <taxon>Methanobacteriati</taxon>
        <taxon>Methanobacteriota</taxon>
        <taxon>Stenosarchaea group</taxon>
        <taxon>Methanomicrobia</taxon>
        <taxon>Methanosarcinales</taxon>
        <taxon>Methanosarcinaceae</taxon>
        <taxon>Methanohalophilus</taxon>
    </lineage>
</organism>
<dbReference type="EMBL" id="SMMS01000001">
    <property type="protein sequence ID" value="TCL11623.1"/>
    <property type="molecule type" value="Genomic_DNA"/>
</dbReference>
<reference evidence="2 4" key="3">
    <citation type="submission" date="2019-03" db="EMBL/GenBank/DDBJ databases">
        <title>Subsurface microbial communities from deep shales in Ohio and West Virginia, USA.</title>
        <authorList>
            <person name="Wrighton K."/>
        </authorList>
    </citation>
    <scope>NUCLEOTIDE SEQUENCE [LARGE SCALE GENOMIC DNA]</scope>
    <source>
        <strain evidence="2 4">WG1_MB</strain>
    </source>
</reference>
<dbReference type="EMBL" id="OBDR01000011">
    <property type="protein sequence ID" value="SNY20539.1"/>
    <property type="molecule type" value="Genomic_DNA"/>
</dbReference>
<dbReference type="InterPro" id="IPR027417">
    <property type="entry name" value="P-loop_NTPase"/>
</dbReference>
<keyword evidence="3" id="KW-1185">Reference proteome</keyword>
<reference evidence="3" key="2">
    <citation type="submission" date="2017-09" db="EMBL/GenBank/DDBJ databases">
        <authorList>
            <person name="Varghese N."/>
            <person name="Submissions S."/>
        </authorList>
    </citation>
    <scope>NUCLEOTIDE SEQUENCE [LARGE SCALE GENOMIC DNA]</scope>
    <source>
        <strain evidence="3">WG-1MB</strain>
    </source>
</reference>
<dbReference type="Proteomes" id="UP000217726">
    <property type="component" value="Unassembled WGS sequence"/>
</dbReference>
<name>A0A285GAD9_9EURY</name>
<accession>A0A285GAD9</accession>
<evidence type="ECO:0000313" key="3">
    <source>
        <dbReference type="Proteomes" id="UP000217726"/>
    </source>
</evidence>
<sequence>MCKYCNLLRSDRPFKIHRTNSNTGKILIGKLAENYLSDFENRIYNMAMINSIMTCVIGHPGVGKTQMLHYIDYVSKKKNNRLSMILDLKDKTISDDDLTNYILKNESVNSFFKKYNYDLVDYNNSERNLKQMQELMTKIRVDNRNNKIGFCLLIDSVDEYVRKMESSGKGNKRVIIRNLLGTIMSLFNDLSNTCVVFAITRDLYTDLKESLKDTSQGRRFSFVTDKNGEPIILDRFDFEDSKKMVHKFMELWSKRNGNIQLPCIDSCNANGVNTFPFTEEAIELFWELGSVPGDISMACSLALNEKIFSCKSNDINNLIVNKHDAAEVVRRFSTYFVNYGKNQELQNKLDNLLDAKVKTAEIEGIRYNAKKYTNISSELLIDSFSNYLKLLNSNFGINESDKHVFIKNRNHYDLKFENIDLLVHYKAHTIGFQFLLDNKSNHDKIRAIFAALTNNQINEAIFIVLSNNLIEGIEKRINNNVKKLIHSKSKDYSYVVELKQLDMEECWEIIGLHDLENRDKKEKLTTFIDNKKLKFDKTIFGLINKKPLEMKINKNVIDLTPGSLDTGN</sequence>
<dbReference type="Proteomes" id="UP000295404">
    <property type="component" value="Unassembled WGS sequence"/>
</dbReference>
<evidence type="ECO:0000313" key="2">
    <source>
        <dbReference type="EMBL" id="TCL11623.1"/>
    </source>
</evidence>
<protein>
    <submittedName>
        <fullName evidence="1">ATPase family associated with various cellular activities (AAA)</fullName>
    </submittedName>
    <submittedName>
        <fullName evidence="2">ATPase family protein associated with various cellular activities (AAA)</fullName>
    </submittedName>
</protein>
<dbReference type="SUPFAM" id="SSF52540">
    <property type="entry name" value="P-loop containing nucleoside triphosphate hydrolases"/>
    <property type="match status" value="1"/>
</dbReference>
<proteinExistence type="predicted"/>
<reference evidence="1" key="1">
    <citation type="submission" date="2017-09" db="EMBL/GenBank/DDBJ databases">
        <authorList>
            <person name="Ehlers B."/>
            <person name="Leendertz F.H."/>
        </authorList>
    </citation>
    <scope>NUCLEOTIDE SEQUENCE [LARGE SCALE GENOMIC DNA]</scope>
    <source>
        <strain evidence="1">WG-1MB</strain>
    </source>
</reference>
<evidence type="ECO:0000313" key="1">
    <source>
        <dbReference type="EMBL" id="SNY20539.1"/>
    </source>
</evidence>